<dbReference type="Proteomes" id="UP000030652">
    <property type="component" value="Unassembled WGS sequence"/>
</dbReference>
<dbReference type="EMBL" id="JRYO01000213">
    <property type="protein sequence ID" value="KHE91277.1"/>
    <property type="molecule type" value="Genomic_DNA"/>
</dbReference>
<dbReference type="AlphaFoldDB" id="A0A0B0EDH0"/>
<reference evidence="1 2" key="1">
    <citation type="submission" date="2014-10" db="EMBL/GenBank/DDBJ databases">
        <title>Draft genome of anammox bacterium scalindua brodae, obtained using differential coverage binning of sequence data from two enrichment reactors.</title>
        <authorList>
            <person name="Speth D.R."/>
            <person name="Russ L."/>
            <person name="Kartal B."/>
            <person name="Op den Camp H.J."/>
            <person name="Dutilh B.E."/>
            <person name="Jetten M.S."/>
        </authorList>
    </citation>
    <scope>NUCLEOTIDE SEQUENCE [LARGE SCALE GENOMIC DNA]</scope>
    <source>
        <strain evidence="1">RU1</strain>
    </source>
</reference>
<evidence type="ECO:0000313" key="2">
    <source>
        <dbReference type="Proteomes" id="UP000030652"/>
    </source>
</evidence>
<organism evidence="1 2">
    <name type="scientific">Candidatus Scalindua brodae</name>
    <dbReference type="NCBI Taxonomy" id="237368"/>
    <lineage>
        <taxon>Bacteria</taxon>
        <taxon>Pseudomonadati</taxon>
        <taxon>Planctomycetota</taxon>
        <taxon>Candidatus Brocadiia</taxon>
        <taxon>Candidatus Brocadiales</taxon>
        <taxon>Candidatus Scalinduaceae</taxon>
        <taxon>Candidatus Scalindua</taxon>
    </lineage>
</organism>
<protein>
    <submittedName>
        <fullName evidence="1">Uncharacterized protein</fullName>
    </submittedName>
</protein>
<comment type="caution">
    <text evidence="1">The sequence shown here is derived from an EMBL/GenBank/DDBJ whole genome shotgun (WGS) entry which is preliminary data.</text>
</comment>
<name>A0A0B0EDH0_9BACT</name>
<accession>A0A0B0EDH0</accession>
<sequence length="53" mass="6321">MIGEKRERLVMRIIQVKEIEFYQDDRGWRIRPTSDGYIKNGTISDIHKNGLED</sequence>
<proteinExistence type="predicted"/>
<evidence type="ECO:0000313" key="1">
    <source>
        <dbReference type="EMBL" id="KHE91277.1"/>
    </source>
</evidence>
<gene>
    <name evidence="1" type="ORF">SCABRO_02957</name>
</gene>